<evidence type="ECO:0000256" key="3">
    <source>
        <dbReference type="ARBA" id="ARBA00023015"/>
    </source>
</evidence>
<evidence type="ECO:0000256" key="1">
    <source>
        <dbReference type="ARBA" id="ARBA00004123"/>
    </source>
</evidence>
<organism evidence="11 12">
    <name type="scientific">Adiantum capillus-veneris</name>
    <name type="common">Maidenhair fern</name>
    <dbReference type="NCBI Taxonomy" id="13818"/>
    <lineage>
        <taxon>Eukaryota</taxon>
        <taxon>Viridiplantae</taxon>
        <taxon>Streptophyta</taxon>
        <taxon>Embryophyta</taxon>
        <taxon>Tracheophyta</taxon>
        <taxon>Polypodiopsida</taxon>
        <taxon>Polypodiidae</taxon>
        <taxon>Polypodiales</taxon>
        <taxon>Pteridineae</taxon>
        <taxon>Pteridaceae</taxon>
        <taxon>Vittarioideae</taxon>
        <taxon>Adiantum</taxon>
    </lineage>
</organism>
<dbReference type="PANTHER" id="PTHR47995:SF18">
    <property type="entry name" value="TRANSCRIPTION FACTOR MYB65"/>
    <property type="match status" value="1"/>
</dbReference>
<dbReference type="PANTHER" id="PTHR47995">
    <property type="entry name" value="TRANSCRIPTION FACTOR MYB33-RELATED"/>
    <property type="match status" value="1"/>
</dbReference>
<dbReference type="PROSITE" id="PS51294">
    <property type="entry name" value="HTH_MYB"/>
    <property type="match status" value="2"/>
</dbReference>
<evidence type="ECO:0000259" key="10">
    <source>
        <dbReference type="PROSITE" id="PS51294"/>
    </source>
</evidence>
<evidence type="ECO:0000256" key="2">
    <source>
        <dbReference type="ARBA" id="ARBA00022737"/>
    </source>
</evidence>
<gene>
    <name evidence="11" type="ORF">GOP47_0015604</name>
</gene>
<keyword evidence="4" id="KW-0238">DNA-binding</keyword>
<dbReference type="AlphaFoldDB" id="A0A9D4UL47"/>
<feature type="domain" description="HTH myb-type" evidence="10">
    <location>
        <begin position="38"/>
        <end position="94"/>
    </location>
</feature>
<dbReference type="Gene3D" id="1.10.10.60">
    <property type="entry name" value="Homeodomain-like"/>
    <property type="match status" value="2"/>
</dbReference>
<feature type="region of interest" description="Disordered" evidence="7">
    <location>
        <begin position="314"/>
        <end position="338"/>
    </location>
</feature>
<dbReference type="InterPro" id="IPR001345">
    <property type="entry name" value="PG/BPGM_mutase_AS"/>
</dbReference>
<dbReference type="InterPro" id="IPR009057">
    <property type="entry name" value="Homeodomain-like_sf"/>
</dbReference>
<comment type="subcellular location">
    <subcellularLocation>
        <location evidence="1">Nucleus</location>
    </subcellularLocation>
</comment>
<evidence type="ECO:0000256" key="8">
    <source>
        <dbReference type="SAM" id="Phobius"/>
    </source>
</evidence>
<feature type="domain" description="HTH myb-type" evidence="10">
    <location>
        <begin position="95"/>
        <end position="145"/>
    </location>
</feature>
<evidence type="ECO:0000256" key="4">
    <source>
        <dbReference type="ARBA" id="ARBA00023125"/>
    </source>
</evidence>
<comment type="caution">
    <text evidence="11">The sequence shown here is derived from an EMBL/GenBank/DDBJ whole genome shotgun (WGS) entry which is preliminary data.</text>
</comment>
<keyword evidence="8" id="KW-0812">Transmembrane</keyword>
<feature type="transmembrane region" description="Helical" evidence="8">
    <location>
        <begin position="440"/>
        <end position="461"/>
    </location>
</feature>
<feature type="domain" description="Myb-like" evidence="9">
    <location>
        <begin position="91"/>
        <end position="138"/>
    </location>
</feature>
<evidence type="ECO:0000313" key="11">
    <source>
        <dbReference type="EMBL" id="KAI5069303.1"/>
    </source>
</evidence>
<evidence type="ECO:0000256" key="6">
    <source>
        <dbReference type="ARBA" id="ARBA00023242"/>
    </source>
</evidence>
<dbReference type="InterPro" id="IPR017930">
    <property type="entry name" value="Myb_dom"/>
</dbReference>
<sequence>MRNSQLGLSVLDWPPQATQATKGFLRLKLVGGQLQKLSAFLSRGPWTEEEDKILLAYVKRHGEGNWNFVRKYSGLFRCAKSCRLRWINHLRPDLRRGPLQPHEERLLIEQHETLRNSWSRIAAMLPGRADNEIKTFWNIRWKRLLRARLPLYSPPEAVEETVEDVGEDICATCGPSNCNLASLRAVGSPSDNGFNLLNWSCSAVNVAEMIKMRKRNVSSGKKLSAIDFSDVTVMQPLCKRRCVEPHGGIILDPVDSCDSSPNTVCDSFPGCKVSCGIECGYSASNTTNNYFATIRLDKGLPGLKVELHSVQRHESADSSSALSSSLASAQPKKPGHEQLTSVVGDESFAVPVMDVPASAVGPRAEDATQTANDNLLPPLSGFSLVPFEDDFSSGALQSDSGSYLSVELPADLCENSTWTMPLLYQEDVIASTKSIQCGRWRVLGTALGILALVCGATWLVFHRLELRF</sequence>
<dbReference type="SUPFAM" id="SSF46689">
    <property type="entry name" value="Homeodomain-like"/>
    <property type="match status" value="1"/>
</dbReference>
<keyword evidence="12" id="KW-1185">Reference proteome</keyword>
<keyword evidence="2" id="KW-0677">Repeat</keyword>
<feature type="domain" description="Myb-like" evidence="9">
    <location>
        <begin position="38"/>
        <end position="90"/>
    </location>
</feature>
<reference evidence="11" key="1">
    <citation type="submission" date="2021-01" db="EMBL/GenBank/DDBJ databases">
        <title>Adiantum capillus-veneris genome.</title>
        <authorList>
            <person name="Fang Y."/>
            <person name="Liao Q."/>
        </authorList>
    </citation>
    <scope>NUCLEOTIDE SEQUENCE</scope>
    <source>
        <strain evidence="11">H3</strain>
        <tissue evidence="11">Leaf</tissue>
    </source>
</reference>
<dbReference type="PROSITE" id="PS50090">
    <property type="entry name" value="MYB_LIKE"/>
    <property type="match status" value="2"/>
</dbReference>
<dbReference type="GO" id="GO:0003677">
    <property type="term" value="F:DNA binding"/>
    <property type="evidence" value="ECO:0007669"/>
    <property type="project" value="UniProtKB-KW"/>
</dbReference>
<dbReference type="FunFam" id="1.10.10.60:FF:000001">
    <property type="entry name" value="MYB-related transcription factor"/>
    <property type="match status" value="1"/>
</dbReference>
<keyword evidence="5" id="KW-0804">Transcription</keyword>
<name>A0A9D4UL47_ADICA</name>
<keyword evidence="6" id="KW-0539">Nucleus</keyword>
<dbReference type="InterPro" id="IPR001005">
    <property type="entry name" value="SANT/Myb"/>
</dbReference>
<protein>
    <submittedName>
        <fullName evidence="11">Uncharacterized protein</fullName>
    </submittedName>
</protein>
<evidence type="ECO:0000259" key="9">
    <source>
        <dbReference type="PROSITE" id="PS50090"/>
    </source>
</evidence>
<keyword evidence="8" id="KW-1133">Transmembrane helix</keyword>
<keyword evidence="8" id="KW-0472">Membrane</keyword>
<accession>A0A9D4UL47</accession>
<evidence type="ECO:0000256" key="7">
    <source>
        <dbReference type="SAM" id="MobiDB-lite"/>
    </source>
</evidence>
<dbReference type="PROSITE" id="PS00175">
    <property type="entry name" value="PG_MUTASE"/>
    <property type="match status" value="1"/>
</dbReference>
<dbReference type="GO" id="GO:0003824">
    <property type="term" value="F:catalytic activity"/>
    <property type="evidence" value="ECO:0007669"/>
    <property type="project" value="InterPro"/>
</dbReference>
<feature type="compositionally biased region" description="Low complexity" evidence="7">
    <location>
        <begin position="317"/>
        <end position="329"/>
    </location>
</feature>
<dbReference type="SMART" id="SM00717">
    <property type="entry name" value="SANT"/>
    <property type="match status" value="2"/>
</dbReference>
<evidence type="ECO:0000313" key="12">
    <source>
        <dbReference type="Proteomes" id="UP000886520"/>
    </source>
</evidence>
<dbReference type="GO" id="GO:0005634">
    <property type="term" value="C:nucleus"/>
    <property type="evidence" value="ECO:0007669"/>
    <property type="project" value="UniProtKB-SubCell"/>
</dbReference>
<dbReference type="EMBL" id="JABFUD020000015">
    <property type="protein sequence ID" value="KAI5069303.1"/>
    <property type="molecule type" value="Genomic_DNA"/>
</dbReference>
<proteinExistence type="predicted"/>
<evidence type="ECO:0000256" key="5">
    <source>
        <dbReference type="ARBA" id="ARBA00023163"/>
    </source>
</evidence>
<keyword evidence="3" id="KW-0805">Transcription regulation</keyword>
<dbReference type="Proteomes" id="UP000886520">
    <property type="component" value="Chromosome 15"/>
</dbReference>
<dbReference type="CDD" id="cd00167">
    <property type="entry name" value="SANT"/>
    <property type="match status" value="2"/>
</dbReference>
<dbReference type="OrthoDB" id="2143914at2759"/>
<dbReference type="Pfam" id="PF00249">
    <property type="entry name" value="Myb_DNA-binding"/>
    <property type="match status" value="2"/>
</dbReference>